<name>A0A5E4VNW7_9BURK</name>
<protein>
    <submittedName>
        <fullName evidence="2">Uncharacterized protein</fullName>
    </submittedName>
</protein>
<proteinExistence type="predicted"/>
<feature type="region of interest" description="Disordered" evidence="1">
    <location>
        <begin position="430"/>
        <end position="453"/>
    </location>
</feature>
<dbReference type="AlphaFoldDB" id="A0A5E4VNW7"/>
<accession>A0A5E4VNW7</accession>
<dbReference type="EMBL" id="CABPSA010000004">
    <property type="protein sequence ID" value="VVE12720.1"/>
    <property type="molecule type" value="Genomic_DNA"/>
</dbReference>
<feature type="compositionally biased region" description="Basic and acidic residues" evidence="1">
    <location>
        <begin position="485"/>
        <end position="502"/>
    </location>
</feature>
<dbReference type="Proteomes" id="UP000343335">
    <property type="component" value="Unassembled WGS sequence"/>
</dbReference>
<feature type="region of interest" description="Disordered" evidence="1">
    <location>
        <begin position="485"/>
        <end position="576"/>
    </location>
</feature>
<organism evidence="2 3">
    <name type="scientific">Pandoraea commovens</name>
    <dbReference type="NCBI Taxonomy" id="2508289"/>
    <lineage>
        <taxon>Bacteria</taxon>
        <taxon>Pseudomonadati</taxon>
        <taxon>Pseudomonadota</taxon>
        <taxon>Betaproteobacteria</taxon>
        <taxon>Burkholderiales</taxon>
        <taxon>Burkholderiaceae</taxon>
        <taxon>Pandoraea</taxon>
    </lineage>
</organism>
<evidence type="ECO:0000313" key="3">
    <source>
        <dbReference type="Proteomes" id="UP000343335"/>
    </source>
</evidence>
<evidence type="ECO:0000313" key="2">
    <source>
        <dbReference type="EMBL" id="VVE12720.1"/>
    </source>
</evidence>
<feature type="compositionally biased region" description="Pro residues" evidence="1">
    <location>
        <begin position="565"/>
        <end position="576"/>
    </location>
</feature>
<evidence type="ECO:0000256" key="1">
    <source>
        <dbReference type="SAM" id="MobiDB-lite"/>
    </source>
</evidence>
<sequence length="576" mass="63117">MGTPFGNYSQGGPSVTSAPVLLAGRSLSCECGHSFGSDFARLGAAPPTVAGSLSKAWQTYPQRTRTVEDSNGVTIGRWQAYRELERRTADDLMAQPLVAEAMKTRVENWHTLFQRCIERDISFEDKRTEAMQQVRYGLPPENRAFVRTFDSTPVVDQLGEIAHVNDELDRMSRVTGRLQKGAAKSMGLQHLADMARMRDTMLSLTVNIHDRKFNELTAERNLLIALNDMAREAQREMSRGGADVPLRLKIRGGKVVLKPATSKSRFQKNQIRARNDAARLALLLGYPADRPVTLNDIRAKGLGLYEYSAVLADAKHSPQAGTASWLGARALEIDHWKHAARELRDDLQHTDGGRMIGASSESPHDDAQFDEVDSPQGVSGLAPIDGPLPATTPKRLDARPSPIGASNDDEALPTLLRSMADAIDGAPDEVNTQAAPAASATKSFRPKDQPASRREQFVEQFIGAHPGSAGRLSVIFERSQSVERLAEQQGERNREAQREHPPVRRLSGEVGSSMSRPVRRPAGPTVDWINETPEQMALRTGARPKSYRALPPVANPANPSDTQAPPLPMTPPPDQE</sequence>
<reference evidence="2 3" key="1">
    <citation type="submission" date="2019-08" db="EMBL/GenBank/DDBJ databases">
        <authorList>
            <person name="Peeters C."/>
        </authorList>
    </citation>
    <scope>NUCLEOTIDE SEQUENCE [LARGE SCALE GENOMIC DNA]</scope>
    <source>
        <strain evidence="2 3">LMG 31010</strain>
    </source>
</reference>
<feature type="region of interest" description="Disordered" evidence="1">
    <location>
        <begin position="350"/>
        <end position="410"/>
    </location>
</feature>
<gene>
    <name evidence="2" type="ORF">PCO31010_02733</name>
</gene>